<dbReference type="InterPro" id="IPR001466">
    <property type="entry name" value="Beta-lactam-related"/>
</dbReference>
<dbReference type="RefSeq" id="WP_248204944.1">
    <property type="nucleotide sequence ID" value="NZ_JALNMH010000002.1"/>
</dbReference>
<dbReference type="InterPro" id="IPR012338">
    <property type="entry name" value="Beta-lactam/transpept-like"/>
</dbReference>
<protein>
    <submittedName>
        <fullName evidence="3">Beta-lactamase family protein</fullName>
    </submittedName>
</protein>
<reference evidence="3" key="1">
    <citation type="submission" date="2022-04" db="EMBL/GenBank/DDBJ databases">
        <title>Lysobacter sp. CAU 1642 isolated from sea sand.</title>
        <authorList>
            <person name="Kim W."/>
        </authorList>
    </citation>
    <scope>NUCLEOTIDE SEQUENCE</scope>
    <source>
        <strain evidence="3">CAU 1642</strain>
    </source>
</reference>
<evidence type="ECO:0000259" key="2">
    <source>
        <dbReference type="Pfam" id="PF00144"/>
    </source>
</evidence>
<dbReference type="Gene3D" id="3.40.710.10">
    <property type="entry name" value="DD-peptidase/beta-lactamase superfamily"/>
    <property type="match status" value="1"/>
</dbReference>
<evidence type="ECO:0000313" key="4">
    <source>
        <dbReference type="Proteomes" id="UP001431449"/>
    </source>
</evidence>
<dbReference type="Proteomes" id="UP001431449">
    <property type="component" value="Unassembled WGS sequence"/>
</dbReference>
<sequence>MPASPSAACLLALALLLTALPVGAARAAACDYSPAVQRFEQLLADRGLPGGALLLGTRQGLLLQQYRGSYAADTVVAIASASKLASAVRILQLADRGQLPLDDRVERWLAGFGAQRGAMTIEQLFAHTSGYGNDSADPLITDRGISLAAAVSQIECCRDLAPGYAVGGQFAYGGVSMHVAGRIAELATGVDWEQGWQDGIGAPLGITRIDWQGLGPTTNYMIAGGARASLRDYGALLHVLLNGGWANGHRLLSRDAVFELWRDRIGSLAVIDPPPTAQPPVRYSLGAWIVERESGRPPLIHSLGAFGFMPWIDFEAGLFGVFMIRALPGINLQAYPVYLQMIEDLRIATAAGCPEFERFPGIFQADFEGRGAP</sequence>
<accession>A0ABT0GF53</accession>
<dbReference type="PANTHER" id="PTHR43283:SF3">
    <property type="entry name" value="BETA-LACTAMASE FAMILY PROTEIN (AFU_ORTHOLOGUE AFUA_5G07500)"/>
    <property type="match status" value="1"/>
</dbReference>
<feature type="signal peptide" evidence="1">
    <location>
        <begin position="1"/>
        <end position="24"/>
    </location>
</feature>
<gene>
    <name evidence="3" type="ORF">M0G41_03150</name>
</gene>
<name>A0ABT0GF53_9GAMM</name>
<dbReference type="PANTHER" id="PTHR43283">
    <property type="entry name" value="BETA-LACTAMASE-RELATED"/>
    <property type="match status" value="1"/>
</dbReference>
<keyword evidence="4" id="KW-1185">Reference proteome</keyword>
<dbReference type="SUPFAM" id="SSF56601">
    <property type="entry name" value="beta-lactamase/transpeptidase-like"/>
    <property type="match status" value="1"/>
</dbReference>
<organism evidence="3 4">
    <name type="scientific">Pseudomarimonas salicorniae</name>
    <dbReference type="NCBI Taxonomy" id="2933270"/>
    <lineage>
        <taxon>Bacteria</taxon>
        <taxon>Pseudomonadati</taxon>
        <taxon>Pseudomonadota</taxon>
        <taxon>Gammaproteobacteria</taxon>
        <taxon>Lysobacterales</taxon>
        <taxon>Lysobacteraceae</taxon>
        <taxon>Pseudomarimonas</taxon>
    </lineage>
</organism>
<dbReference type="Pfam" id="PF00144">
    <property type="entry name" value="Beta-lactamase"/>
    <property type="match status" value="1"/>
</dbReference>
<dbReference type="EMBL" id="JALNMH010000002">
    <property type="protein sequence ID" value="MCK7592662.1"/>
    <property type="molecule type" value="Genomic_DNA"/>
</dbReference>
<dbReference type="InterPro" id="IPR050789">
    <property type="entry name" value="Diverse_Enzym_Activities"/>
</dbReference>
<feature type="chain" id="PRO_5046939217" evidence="1">
    <location>
        <begin position="25"/>
        <end position="373"/>
    </location>
</feature>
<evidence type="ECO:0000256" key="1">
    <source>
        <dbReference type="SAM" id="SignalP"/>
    </source>
</evidence>
<evidence type="ECO:0000313" key="3">
    <source>
        <dbReference type="EMBL" id="MCK7592662.1"/>
    </source>
</evidence>
<feature type="domain" description="Beta-lactamase-related" evidence="2">
    <location>
        <begin position="37"/>
        <end position="328"/>
    </location>
</feature>
<keyword evidence="1" id="KW-0732">Signal</keyword>
<comment type="caution">
    <text evidence="3">The sequence shown here is derived from an EMBL/GenBank/DDBJ whole genome shotgun (WGS) entry which is preliminary data.</text>
</comment>
<proteinExistence type="predicted"/>